<organism evidence="1 2">
    <name type="scientific">Methylomonas lenta</name>
    <dbReference type="NCBI Taxonomy" id="980561"/>
    <lineage>
        <taxon>Bacteria</taxon>
        <taxon>Pseudomonadati</taxon>
        <taxon>Pseudomonadota</taxon>
        <taxon>Gammaproteobacteria</taxon>
        <taxon>Methylococcales</taxon>
        <taxon>Methylococcaceae</taxon>
        <taxon>Methylomonas</taxon>
    </lineage>
</organism>
<sequence>MNRSKKSVFKTALDFEFRPMVKCLEIIAEQQQLLRLVRMALPISIAEHATHCVLKDAILLVYTDSAVWASQIRFYQEQILSKMHTSGRLKISRIQVKITQPVDIPAVHRGAQFPSNDTVLAILSQVNDKSNDVLDLALANLAKTLLKRSKD</sequence>
<dbReference type="AlphaFoldDB" id="A0A177MY78"/>
<dbReference type="STRING" id="980561.A1359_16120"/>
<dbReference type="Pfam" id="PF05258">
    <property type="entry name" value="DciA"/>
    <property type="match status" value="1"/>
</dbReference>
<accession>A0A177MY78</accession>
<dbReference type="Proteomes" id="UP000078476">
    <property type="component" value="Unassembled WGS sequence"/>
</dbReference>
<name>A0A177MY78_9GAMM</name>
<dbReference type="EMBL" id="LUUI01000151">
    <property type="protein sequence ID" value="OAI10647.1"/>
    <property type="molecule type" value="Genomic_DNA"/>
</dbReference>
<dbReference type="RefSeq" id="WP_066986942.1">
    <property type="nucleotide sequence ID" value="NZ_LUUI01000151.1"/>
</dbReference>
<dbReference type="InterPro" id="IPR007922">
    <property type="entry name" value="DciA-like"/>
</dbReference>
<keyword evidence="2" id="KW-1185">Reference proteome</keyword>
<reference evidence="1 2" key="1">
    <citation type="submission" date="2016-03" db="EMBL/GenBank/DDBJ databases">
        <authorList>
            <person name="Ploux O."/>
        </authorList>
    </citation>
    <scope>NUCLEOTIDE SEQUENCE [LARGE SCALE GENOMIC DNA]</scope>
    <source>
        <strain evidence="1 2">R-45370</strain>
    </source>
</reference>
<gene>
    <name evidence="1" type="ORF">A1359_16120</name>
</gene>
<evidence type="ECO:0000313" key="2">
    <source>
        <dbReference type="Proteomes" id="UP000078476"/>
    </source>
</evidence>
<protein>
    <submittedName>
        <fullName evidence="1">Uncharacterized protein</fullName>
    </submittedName>
</protein>
<evidence type="ECO:0000313" key="1">
    <source>
        <dbReference type="EMBL" id="OAI10647.1"/>
    </source>
</evidence>
<proteinExistence type="predicted"/>
<comment type="caution">
    <text evidence="1">The sequence shown here is derived from an EMBL/GenBank/DDBJ whole genome shotgun (WGS) entry which is preliminary data.</text>
</comment>
<dbReference type="OrthoDB" id="5573878at2"/>